<evidence type="ECO:0000256" key="1">
    <source>
        <dbReference type="SAM" id="SignalP"/>
    </source>
</evidence>
<dbReference type="RefSeq" id="WP_341372838.1">
    <property type="nucleotide sequence ID" value="NZ_JBBUTF010000003.1"/>
</dbReference>
<accession>A0ABU9B8H3</accession>
<reference evidence="3 4" key="1">
    <citation type="submission" date="2024-04" db="EMBL/GenBank/DDBJ databases">
        <title>Novel species of the genus Ideonella isolated from streams.</title>
        <authorList>
            <person name="Lu H."/>
        </authorList>
    </citation>
    <scope>NUCLEOTIDE SEQUENCE [LARGE SCALE GENOMIC DNA]</scope>
    <source>
        <strain evidence="3 4">BYS139W</strain>
    </source>
</reference>
<feature type="domain" description="Ice-binding protein C-terminal" evidence="2">
    <location>
        <begin position="466"/>
        <end position="491"/>
    </location>
</feature>
<sequence length="492" mass="51705">MRPYRPFRFPAARSVVAAAALLACAGAASAQSSYLQSLVDATAAGSWTQVNAGALSSSFVTDPSLLPTNLIYAPENVVHAWSSVAWDSLRGNLMLWGGGHSSHSGNEMYLWSGSSGNWSLGSLPSAVINAPDSADADNRTYLVADNAAPQSSHTYEGNLYLPLNDRFITFGGVAFNDAQGFTTRDASGALVTAGPWLYDPSKASATQVGGTTGSGWDSTTTGGQMWTNRVSSVTWIGTAPASISFINNTTAYREENGHDVVYLTAYSGGGWPSLYRYTVGNLAAGEGDTFELIGVSSNVPSLQASGTIDDTHSLYVHTTTHPSTTYDLNVWDLTQSGSGNADVGISLVLAGTGAAFDIDENYAVEWNSADGYLYLWGGDGGQVYRTKATYNADGSLATTWTLESLLSAGSEPEGSFRYGVLGKWTYVESLGVFVALDEYDDATGDAGVWIYKPDTYVPTAGAAGVVPEPATVAMMLAGLGVVGARVRRTRRG</sequence>
<evidence type="ECO:0000259" key="2">
    <source>
        <dbReference type="Pfam" id="PF07589"/>
    </source>
</evidence>
<keyword evidence="4" id="KW-1185">Reference proteome</keyword>
<proteinExistence type="predicted"/>
<dbReference type="NCBIfam" id="TIGR02595">
    <property type="entry name" value="PEP_CTERM"/>
    <property type="match status" value="1"/>
</dbReference>
<dbReference type="InterPro" id="IPR013424">
    <property type="entry name" value="Ice-binding_C"/>
</dbReference>
<feature type="chain" id="PRO_5045217383" evidence="1">
    <location>
        <begin position="31"/>
        <end position="492"/>
    </location>
</feature>
<comment type="caution">
    <text evidence="3">The sequence shown here is derived from an EMBL/GenBank/DDBJ whole genome shotgun (WGS) entry which is preliminary data.</text>
</comment>
<organism evidence="3 4">
    <name type="scientific">Pseudaquabacterium rugosum</name>
    <dbReference type="NCBI Taxonomy" id="2984194"/>
    <lineage>
        <taxon>Bacteria</taxon>
        <taxon>Pseudomonadati</taxon>
        <taxon>Pseudomonadota</taxon>
        <taxon>Betaproteobacteria</taxon>
        <taxon>Burkholderiales</taxon>
        <taxon>Sphaerotilaceae</taxon>
        <taxon>Pseudaquabacterium</taxon>
    </lineage>
</organism>
<evidence type="ECO:0000313" key="4">
    <source>
        <dbReference type="Proteomes" id="UP001368500"/>
    </source>
</evidence>
<dbReference type="EMBL" id="JBBUTF010000003">
    <property type="protein sequence ID" value="MEK8025055.1"/>
    <property type="molecule type" value="Genomic_DNA"/>
</dbReference>
<dbReference type="PROSITE" id="PS51257">
    <property type="entry name" value="PROKAR_LIPOPROTEIN"/>
    <property type="match status" value="1"/>
</dbReference>
<gene>
    <name evidence="3" type="ORF">AACH11_03655</name>
</gene>
<dbReference type="Proteomes" id="UP001368500">
    <property type="component" value="Unassembled WGS sequence"/>
</dbReference>
<dbReference type="Pfam" id="PF07589">
    <property type="entry name" value="PEP-CTERM"/>
    <property type="match status" value="1"/>
</dbReference>
<name>A0ABU9B8H3_9BURK</name>
<keyword evidence="1" id="KW-0732">Signal</keyword>
<evidence type="ECO:0000313" key="3">
    <source>
        <dbReference type="EMBL" id="MEK8025055.1"/>
    </source>
</evidence>
<protein>
    <submittedName>
        <fullName evidence="3">PEP-CTERM sorting domain-containing protein</fullName>
    </submittedName>
</protein>
<feature type="signal peptide" evidence="1">
    <location>
        <begin position="1"/>
        <end position="30"/>
    </location>
</feature>